<name>A0A015JMC5_RHIIW</name>
<proteinExistence type="predicted"/>
<feature type="compositionally biased region" description="Basic and acidic residues" evidence="1">
    <location>
        <begin position="119"/>
        <end position="135"/>
    </location>
</feature>
<keyword evidence="3" id="KW-1185">Reference proteome</keyword>
<reference evidence="2 3" key="1">
    <citation type="submission" date="2014-02" db="EMBL/GenBank/DDBJ databases">
        <title>Single nucleus genome sequencing reveals high similarity among nuclei of an endomycorrhizal fungus.</title>
        <authorList>
            <person name="Lin K."/>
            <person name="Geurts R."/>
            <person name="Zhang Z."/>
            <person name="Limpens E."/>
            <person name="Saunders D.G."/>
            <person name="Mu D."/>
            <person name="Pang E."/>
            <person name="Cao H."/>
            <person name="Cha H."/>
            <person name="Lin T."/>
            <person name="Zhou Q."/>
            <person name="Shang Y."/>
            <person name="Li Y."/>
            <person name="Ivanov S."/>
            <person name="Sharma T."/>
            <person name="Velzen R.V."/>
            <person name="Ruijter N.D."/>
            <person name="Aanen D.K."/>
            <person name="Win J."/>
            <person name="Kamoun S."/>
            <person name="Bisseling T."/>
            <person name="Huang S."/>
        </authorList>
    </citation>
    <scope>NUCLEOTIDE SEQUENCE [LARGE SCALE GENOMIC DNA]</scope>
    <source>
        <strain evidence="3">DAOM197198w</strain>
    </source>
</reference>
<organism evidence="2 3">
    <name type="scientific">Rhizophagus irregularis (strain DAOM 197198w)</name>
    <name type="common">Glomus intraradices</name>
    <dbReference type="NCBI Taxonomy" id="1432141"/>
    <lineage>
        <taxon>Eukaryota</taxon>
        <taxon>Fungi</taxon>
        <taxon>Fungi incertae sedis</taxon>
        <taxon>Mucoromycota</taxon>
        <taxon>Glomeromycotina</taxon>
        <taxon>Glomeromycetes</taxon>
        <taxon>Glomerales</taxon>
        <taxon>Glomeraceae</taxon>
        <taxon>Rhizophagus</taxon>
    </lineage>
</organism>
<dbReference type="Proteomes" id="UP000022910">
    <property type="component" value="Unassembled WGS sequence"/>
</dbReference>
<accession>A0A015JMC5</accession>
<feature type="compositionally biased region" description="Basic and acidic residues" evidence="1">
    <location>
        <begin position="153"/>
        <end position="166"/>
    </location>
</feature>
<gene>
    <name evidence="2" type="ORF">RirG_105930</name>
</gene>
<feature type="compositionally biased region" description="Basic and acidic residues" evidence="1">
    <location>
        <begin position="188"/>
        <end position="198"/>
    </location>
</feature>
<dbReference type="AlphaFoldDB" id="A0A015JMC5"/>
<dbReference type="HOGENOM" id="CLU_1506986_0_0_1"/>
<dbReference type="OrthoDB" id="2414822at2759"/>
<dbReference type="EMBL" id="JEMT01017324">
    <property type="protein sequence ID" value="EXX68360.1"/>
    <property type="molecule type" value="Genomic_DNA"/>
</dbReference>
<feature type="region of interest" description="Disordered" evidence="1">
    <location>
        <begin position="119"/>
        <end position="198"/>
    </location>
</feature>
<comment type="caution">
    <text evidence="2">The sequence shown here is derived from an EMBL/GenBank/DDBJ whole genome shotgun (WGS) entry which is preliminary data.</text>
</comment>
<protein>
    <submittedName>
        <fullName evidence="2">Uncharacterized protein</fullName>
    </submittedName>
</protein>
<evidence type="ECO:0000256" key="1">
    <source>
        <dbReference type="SAM" id="MobiDB-lite"/>
    </source>
</evidence>
<sequence length="198" mass="22623">MSNNIDELRIATGAAIAGMVAVCGATEWNQWYLIIIDKKEKKEQSIKDIRRIVTSSDDGKRYVTEEVNNKHITTSTEGKYITKFTSGGEDIIEYITTLTGGVITKTTINGEEYEFITSERVKSQPEPELELKPESEFEPEPESEPESEPEQPELEREYITKSEKSKYIINTINPQEHGRRFGPGRRMPGQEREDITFD</sequence>
<evidence type="ECO:0000313" key="3">
    <source>
        <dbReference type="Proteomes" id="UP000022910"/>
    </source>
</evidence>
<evidence type="ECO:0000313" key="2">
    <source>
        <dbReference type="EMBL" id="EXX68360.1"/>
    </source>
</evidence>
<feature type="compositionally biased region" description="Acidic residues" evidence="1">
    <location>
        <begin position="136"/>
        <end position="152"/>
    </location>
</feature>